<protein>
    <recommendedName>
        <fullName evidence="12">Protein OPG161</fullName>
    </recommendedName>
</protein>
<keyword evidence="3 15" id="KW-0812">Transmembrane</keyword>
<sequence length="165" mass="18086">MVHNTFGDGDTESANAEYVASAKRQKAIRRYVKLFFRIMTALGIIILAALVIVLAISLDACKQQLHGAHYANNAQANRTCDGLFPGGKMCLMKQDPSSWSGAQKMCKQFGYSLPSSDAASSFPWLSKYLAGTWSNEESKVFKNSGDKVSVLDATNEQQKPFFCVS</sequence>
<evidence type="ECO:0000256" key="14">
    <source>
        <dbReference type="ARBA" id="ARBA00046978"/>
    </source>
</evidence>
<dbReference type="Pfam" id="PF05966">
    <property type="entry name" value="Chordopox_A33R"/>
    <property type="match status" value="1"/>
</dbReference>
<comment type="similarity">
    <text evidence="11">Belongs to the orthopoxvirus OPG161 family.</text>
</comment>
<keyword evidence="6" id="KW-0735">Signal-anchor</keyword>
<evidence type="ECO:0000256" key="11">
    <source>
        <dbReference type="ARBA" id="ARBA00034751"/>
    </source>
</evidence>
<reference evidence="16 17" key="1">
    <citation type="journal article" date="2017" name="Sci. Rep.">
        <title>Recovery of the first full-length genome sequence of a parapoxvirus directly from a clinical sample.</title>
        <authorList>
            <person name="Gunther T."/>
            <person name="Haas L."/>
            <person name="Alawi M."/>
            <person name="Wohlsein P."/>
            <person name="Marks J."/>
            <person name="Grundhoff A."/>
            <person name="Becher P."/>
            <person name="Fischer N."/>
        </authorList>
    </citation>
    <scope>NUCLEOTIDE SEQUENCE [LARGE SCALE GENOMIC DNA]</scope>
    <source>
        <strain evidence="16">AFK76s1</strain>
    </source>
</reference>
<dbReference type="OrthoDB" id="25377at10239"/>
<keyword evidence="7 15" id="KW-1133">Transmembrane helix</keyword>
<dbReference type="GO" id="GO:0055036">
    <property type="term" value="C:virion membrane"/>
    <property type="evidence" value="ECO:0007669"/>
    <property type="project" value="UniProtKB-SubCell"/>
</dbReference>
<comment type="subunit">
    <text evidence="14">Homodimer, disulfide-linked. Interacts with protein OPG190. Interacts (via C-terminus) with protein OPG164. Interacts with OPG162.</text>
</comment>
<keyword evidence="10" id="KW-0325">Glycoprotein</keyword>
<gene>
    <name evidence="16" type="ORF">SePPVgORF098</name>
</gene>
<organism evidence="16 17">
    <name type="scientific">Seal parapoxvirus</name>
    <dbReference type="NCBI Taxonomy" id="187984"/>
    <lineage>
        <taxon>Viruses</taxon>
        <taxon>Varidnaviria</taxon>
        <taxon>Bamfordvirae</taxon>
        <taxon>Nucleocytoviricota</taxon>
        <taxon>Pokkesviricetes</taxon>
        <taxon>Chitovirales</taxon>
        <taxon>Poxviridae</taxon>
        <taxon>Chordopoxvirinae</taxon>
        <taxon>Parapoxvirus</taxon>
        <taxon>Parapoxvirus sealpox</taxon>
        <taxon>Grey sealpox virus</taxon>
    </lineage>
</organism>
<evidence type="ECO:0000313" key="17">
    <source>
        <dbReference type="Proteomes" id="UP000202998"/>
    </source>
</evidence>
<dbReference type="GO" id="GO:0033644">
    <property type="term" value="C:host cell membrane"/>
    <property type="evidence" value="ECO:0007669"/>
    <property type="project" value="UniProtKB-SubCell"/>
</dbReference>
<evidence type="ECO:0000256" key="15">
    <source>
        <dbReference type="SAM" id="Phobius"/>
    </source>
</evidence>
<evidence type="ECO:0000256" key="1">
    <source>
        <dbReference type="ARBA" id="ARBA00004208"/>
    </source>
</evidence>
<dbReference type="EMBL" id="KY382358">
    <property type="protein sequence ID" value="ASC55540.1"/>
    <property type="molecule type" value="Genomic_DNA"/>
</dbReference>
<evidence type="ECO:0000256" key="12">
    <source>
        <dbReference type="ARBA" id="ARBA00034879"/>
    </source>
</evidence>
<evidence type="ECO:0000256" key="4">
    <source>
        <dbReference type="ARBA" id="ARBA00022844"/>
    </source>
</evidence>
<evidence type="ECO:0000256" key="13">
    <source>
        <dbReference type="ARBA" id="ARBA00046059"/>
    </source>
</evidence>
<keyword evidence="17" id="KW-1185">Reference proteome</keyword>
<dbReference type="Gene3D" id="3.10.100.10">
    <property type="entry name" value="Mannose-Binding Protein A, subunit A"/>
    <property type="match status" value="1"/>
</dbReference>
<keyword evidence="4" id="KW-0946">Virion</keyword>
<dbReference type="InterPro" id="IPR009238">
    <property type="entry name" value="Chordopox_A33R"/>
</dbReference>
<evidence type="ECO:0000256" key="5">
    <source>
        <dbReference type="ARBA" id="ARBA00022870"/>
    </source>
</evidence>
<evidence type="ECO:0000256" key="8">
    <source>
        <dbReference type="ARBA" id="ARBA00023136"/>
    </source>
</evidence>
<keyword evidence="8 15" id="KW-0472">Membrane</keyword>
<evidence type="ECO:0000256" key="10">
    <source>
        <dbReference type="ARBA" id="ARBA00023180"/>
    </source>
</evidence>
<evidence type="ECO:0000256" key="7">
    <source>
        <dbReference type="ARBA" id="ARBA00022989"/>
    </source>
</evidence>
<keyword evidence="5" id="KW-1043">Host membrane</keyword>
<evidence type="ECO:0000313" key="16">
    <source>
        <dbReference type="EMBL" id="ASC55540.1"/>
    </source>
</evidence>
<accession>A0A1Z3GCP9</accession>
<feature type="transmembrane region" description="Helical" evidence="15">
    <location>
        <begin position="34"/>
        <end position="56"/>
    </location>
</feature>
<keyword evidence="9" id="KW-1015">Disulfide bond</keyword>
<comment type="function">
    <text evidence="13">Forms a complex with OPG162 and OPG190 to coordinate the incorporation of OPG164 into wrapped enveloped virion (EV) membranes and, subsequently, the production of actin tails. Therefore plays an essential role in efficient cell-to-cell spread of viral particles.</text>
</comment>
<dbReference type="InterPro" id="IPR016186">
    <property type="entry name" value="C-type_lectin-like/link_sf"/>
</dbReference>
<proteinExistence type="inferred from homology"/>
<name>A0A1Z3GCP9_9POXV</name>
<evidence type="ECO:0000256" key="6">
    <source>
        <dbReference type="ARBA" id="ARBA00022968"/>
    </source>
</evidence>
<evidence type="ECO:0000256" key="3">
    <source>
        <dbReference type="ARBA" id="ARBA00022692"/>
    </source>
</evidence>
<evidence type="ECO:0000256" key="2">
    <source>
        <dbReference type="ARBA" id="ARBA00004597"/>
    </source>
</evidence>
<evidence type="ECO:0000256" key="9">
    <source>
        <dbReference type="ARBA" id="ARBA00023157"/>
    </source>
</evidence>
<dbReference type="Proteomes" id="UP000202998">
    <property type="component" value="Segment"/>
</dbReference>
<comment type="subcellular location">
    <subcellularLocation>
        <location evidence="2">Host membrane</location>
        <topology evidence="2">Single-pass type II membrane protein</topology>
    </subcellularLocation>
    <subcellularLocation>
        <location evidence="1">Virion membrane</location>
        <topology evidence="1">Single-pass type II membrane protein</topology>
    </subcellularLocation>
</comment>